<sequence>MKILQLRFKNLNSLAGEWLIDFTDPAFAAEGIFSITGPTGAGKSSILDAICLALYGRTPRLGRVTKSSNEIMSRQSGECFAEVTFATVAGRYRCHWSQHRSRRSPGGELQQPKQELVRADSGEVLESKLREVEEAVIELTGMDFERFTRSVLLAQGGFAAFLQATADSRAPILEQITGTDIYSRISIRTHEMQREQREQLKLLQARLGGVRLLSTEQEQELLQALEQERSSERTLVEQVTTLETSVRWQEQIRQLQLQQTQLEQGRQQLATQQQEFEPERARLALALQAAELEPDLARLQAARRALETATAAHEQEQARLPQLTETVRTAQHLLEQQATVLEQARQQQVMQAPELRRVRVLDQELRQHAEQLALAVQGRDVLVQKLAGLHQARQENDDLQQKNAQQQSGLQVFFQQNAADEWLVTGLAGVEQQLVQLEQLQNRLQDARQHEQQAQERLQALASQLEQQRVRWRQDQQAVEQATATLSNTQEQLAAVLAGRQLEDYETEQRHLWDKRELLARIESLEAQRDSLHDGKPCPLCGATRHPYAHGQVPRLDGLGEQIRAIEEQIKQVRMLQEQCRQHERRLQSLREQFAGTEKTGLELSTREAGYREQLSSLGDECQKQLQTLAAFREQIGGVLEPLGVLPGEATRSGQLLEQLRIRRDRWQQQMAQARLLQQQQQGFEAETSRLQALIGLQQDSLQQQEQQLQASQQQQEVLQQQRLALFGQRDPDAQERLLQEAAVSAEQAHQQQAQQLKEQEQLLARLQERIAGLERQCKTGQADLAVAQDRLASQLTAHGFVSEQALQEALLPAETRQHLQLRARQLDTDETALRARLDDLEDRLATEQARELTTRTMEEVQAELQLAQEQLQQLRNRMAALTHQLQENEQARAGQVQLLEQLALQQEECRRLDNLHALIGSADGKKFRNFAQGLTFELMVAHANRTLQQMSDRYLLVRDSSEPLELNVLDNYQAGEIRSTKNLSGGESFIVSLALALGLSRMASQNVRVDSLFLDEGFGTLDEEALDVALDTLAGLQQDGKLIGVISHVQALKERIATQIRVRPLNGGRSRIEGPGCSRLEETGPD</sequence>
<dbReference type="EMBL" id="SNYK01000002">
    <property type="protein sequence ID" value="TDQ39363.1"/>
    <property type="molecule type" value="Genomic_DNA"/>
</dbReference>
<dbReference type="GO" id="GO:0004527">
    <property type="term" value="F:exonuclease activity"/>
    <property type="evidence" value="ECO:0007669"/>
    <property type="project" value="UniProtKB-KW"/>
</dbReference>
<proteinExistence type="predicted"/>
<evidence type="ECO:0000313" key="4">
    <source>
        <dbReference type="EMBL" id="TDQ39363.1"/>
    </source>
</evidence>
<organism evidence="4 5">
    <name type="scientific">Thiopseudomonas denitrificans</name>
    <dbReference type="NCBI Taxonomy" id="1501432"/>
    <lineage>
        <taxon>Bacteria</taxon>
        <taxon>Pseudomonadati</taxon>
        <taxon>Pseudomonadota</taxon>
        <taxon>Gammaproteobacteria</taxon>
        <taxon>Pseudomonadales</taxon>
        <taxon>Pseudomonadaceae</taxon>
        <taxon>Thiopseudomonas</taxon>
    </lineage>
</organism>
<keyword evidence="4" id="KW-0378">Hydrolase</keyword>
<feature type="domain" description="Rad50/SbcC-type AAA" evidence="3">
    <location>
        <begin position="5"/>
        <end position="207"/>
    </location>
</feature>
<feature type="region of interest" description="Disordered" evidence="2">
    <location>
        <begin position="1068"/>
        <end position="1087"/>
    </location>
</feature>
<dbReference type="InterPro" id="IPR027417">
    <property type="entry name" value="P-loop_NTPase"/>
</dbReference>
<feature type="coiled-coil region" evidence="1">
    <location>
        <begin position="824"/>
        <end position="892"/>
    </location>
</feature>
<evidence type="ECO:0000259" key="3">
    <source>
        <dbReference type="Pfam" id="PF13476"/>
    </source>
</evidence>
<keyword evidence="1" id="KW-0175">Coiled coil</keyword>
<evidence type="ECO:0000313" key="5">
    <source>
        <dbReference type="Proteomes" id="UP000294575"/>
    </source>
</evidence>
<gene>
    <name evidence="4" type="ORF">DFQ45_10254</name>
</gene>
<dbReference type="GO" id="GO:0006302">
    <property type="term" value="P:double-strand break repair"/>
    <property type="evidence" value="ECO:0007669"/>
    <property type="project" value="InterPro"/>
</dbReference>
<dbReference type="Gene3D" id="3.40.50.300">
    <property type="entry name" value="P-loop containing nucleotide triphosphate hydrolases"/>
    <property type="match status" value="2"/>
</dbReference>
<dbReference type="PANTHER" id="PTHR32114:SF2">
    <property type="entry name" value="ABC TRANSPORTER ABCH.3"/>
    <property type="match status" value="1"/>
</dbReference>
<dbReference type="Pfam" id="PF13558">
    <property type="entry name" value="SbcC_Walker_B"/>
    <property type="match status" value="1"/>
</dbReference>
<feature type="coiled-coil region" evidence="1">
    <location>
        <begin position="657"/>
        <end position="784"/>
    </location>
</feature>
<comment type="caution">
    <text evidence="4">The sequence shown here is derived from an EMBL/GenBank/DDBJ whole genome shotgun (WGS) entry which is preliminary data.</text>
</comment>
<keyword evidence="4" id="KW-0269">Exonuclease</keyword>
<feature type="coiled-coil region" evidence="1">
    <location>
        <begin position="382"/>
        <end position="482"/>
    </location>
</feature>
<reference evidence="4 5" key="1">
    <citation type="submission" date="2019-03" db="EMBL/GenBank/DDBJ databases">
        <title>Genomic Encyclopedia of Type Strains, Phase IV (KMG-IV): sequencing the most valuable type-strain genomes for metagenomic binning, comparative biology and taxonomic classification.</title>
        <authorList>
            <person name="Goeker M."/>
        </authorList>
    </citation>
    <scope>NUCLEOTIDE SEQUENCE [LARGE SCALE GENOMIC DNA]</scope>
    <source>
        <strain evidence="4 5">DSM 28679</strain>
    </source>
</reference>
<dbReference type="GO" id="GO:0016887">
    <property type="term" value="F:ATP hydrolysis activity"/>
    <property type="evidence" value="ECO:0007669"/>
    <property type="project" value="InterPro"/>
</dbReference>
<dbReference type="Pfam" id="PF13476">
    <property type="entry name" value="AAA_23"/>
    <property type="match status" value="1"/>
</dbReference>
<protein>
    <submittedName>
        <fullName evidence="4">Exonuclease SbcC</fullName>
    </submittedName>
</protein>
<feature type="coiled-coil region" evidence="1">
    <location>
        <begin position="515"/>
        <end position="600"/>
    </location>
</feature>
<evidence type="ECO:0000256" key="2">
    <source>
        <dbReference type="SAM" id="MobiDB-lite"/>
    </source>
</evidence>
<feature type="coiled-coil region" evidence="1">
    <location>
        <begin position="252"/>
        <end position="347"/>
    </location>
</feature>
<keyword evidence="5" id="KW-1185">Reference proteome</keyword>
<dbReference type="OrthoDB" id="9795626at2"/>
<dbReference type="SUPFAM" id="SSF52540">
    <property type="entry name" value="P-loop containing nucleoside triphosphate hydrolases"/>
    <property type="match status" value="1"/>
</dbReference>
<dbReference type="AlphaFoldDB" id="A0A4R6U3L8"/>
<dbReference type="Proteomes" id="UP000294575">
    <property type="component" value="Unassembled WGS sequence"/>
</dbReference>
<dbReference type="PANTHER" id="PTHR32114">
    <property type="entry name" value="ABC TRANSPORTER ABCH.3"/>
    <property type="match status" value="1"/>
</dbReference>
<name>A0A4R6U3L8_9GAMM</name>
<accession>A0A4R6U3L8</accession>
<evidence type="ECO:0000256" key="1">
    <source>
        <dbReference type="SAM" id="Coils"/>
    </source>
</evidence>
<keyword evidence="4" id="KW-0540">Nuclease</keyword>
<dbReference type="RefSeq" id="WP_133539609.1">
    <property type="nucleotide sequence ID" value="NZ_SNYK01000002.1"/>
</dbReference>
<dbReference type="InterPro" id="IPR038729">
    <property type="entry name" value="Rad50/SbcC_AAA"/>
</dbReference>